<evidence type="ECO:0008006" key="6">
    <source>
        <dbReference type="Google" id="ProtNLM"/>
    </source>
</evidence>
<accession>A0ABN2PXJ7</accession>
<feature type="region of interest" description="Disordered" evidence="1">
    <location>
        <begin position="1"/>
        <end position="22"/>
    </location>
</feature>
<name>A0ABN2PXJ7_9PSEU</name>
<dbReference type="InterPro" id="IPR058712">
    <property type="entry name" value="SRA_ScoMcrA"/>
</dbReference>
<feature type="domain" description="ScoMcrA-like DNA sulfur-binding" evidence="2">
    <location>
        <begin position="10"/>
        <end position="160"/>
    </location>
</feature>
<dbReference type="Proteomes" id="UP001501116">
    <property type="component" value="Unassembled WGS sequence"/>
</dbReference>
<keyword evidence="5" id="KW-1185">Reference proteome</keyword>
<evidence type="ECO:0000313" key="5">
    <source>
        <dbReference type="Proteomes" id="UP001501116"/>
    </source>
</evidence>
<dbReference type="Pfam" id="PF26348">
    <property type="entry name" value="SRA_ScoMcrA"/>
    <property type="match status" value="1"/>
</dbReference>
<evidence type="ECO:0000259" key="3">
    <source>
        <dbReference type="Pfam" id="PF26348"/>
    </source>
</evidence>
<protein>
    <recommendedName>
        <fullName evidence="6">Restriction endonuclease</fullName>
    </recommendedName>
</protein>
<feature type="domain" description="ScoMcrA-like SRA" evidence="3">
    <location>
        <begin position="178"/>
        <end position="306"/>
    </location>
</feature>
<dbReference type="Pfam" id="PF26340">
    <property type="entry name" value="DNA-SBD_ScoMcrA"/>
    <property type="match status" value="1"/>
</dbReference>
<gene>
    <name evidence="4" type="ORF">GCM10009754_00460</name>
</gene>
<proteinExistence type="predicted"/>
<reference evidence="4 5" key="1">
    <citation type="journal article" date="2019" name="Int. J. Syst. Evol. Microbiol.">
        <title>The Global Catalogue of Microorganisms (GCM) 10K type strain sequencing project: providing services to taxonomists for standard genome sequencing and annotation.</title>
        <authorList>
            <consortium name="The Broad Institute Genomics Platform"/>
            <consortium name="The Broad Institute Genome Sequencing Center for Infectious Disease"/>
            <person name="Wu L."/>
            <person name="Ma J."/>
        </authorList>
    </citation>
    <scope>NUCLEOTIDE SEQUENCE [LARGE SCALE GENOMIC DNA]</scope>
    <source>
        <strain evidence="4 5">JCM 14545</strain>
    </source>
</reference>
<dbReference type="InterPro" id="IPR058813">
    <property type="entry name" value="DNA-SBD_ScoMcrA"/>
</dbReference>
<comment type="caution">
    <text evidence="4">The sequence shown here is derived from an EMBL/GenBank/DDBJ whole genome shotgun (WGS) entry which is preliminary data.</text>
</comment>
<sequence>MPAAEDVNGWVGRLRTHGPKDQPTRHQAILLLWALGRARRQDQRMVRWSLVREELAALLSAYGNPGNQATPEYPFLALYRSGWWELEGTAEEPPPAHGSRASQWLAEHNPLGGLPRDRYELLAGDAEARGAVTGLLLQRFFPAATAGDLAADLLRRVGLCQTREPTGEGWDLAPGDVLRRRTLHERFGGQQQGGIATPSRSKRVLLFEYPEGAAYGYNYDGWQPGGSYHYTGQGTEGDQTFTALNSAVLDSGRELHLFKETADTVLTYLGQFTPDLTEPYRREDAPDRNEEMRSVLVFHLRPVGDVTEPVASTPVAGATGAREIPVEASNVDSFASNPAAGPTRAERREAALIGRYVTWLAEQGQLTVRHLIPLPGRSSSNYTDIFNKHTRELIEAKGTAARSYVRMALGQVLDYARYVEHDRKAVLLPTQPADDLVSLLTSHGIACIYETSAGVFARTDP</sequence>
<organism evidence="4 5">
    <name type="scientific">Amycolatopsis minnesotensis</name>
    <dbReference type="NCBI Taxonomy" id="337894"/>
    <lineage>
        <taxon>Bacteria</taxon>
        <taxon>Bacillati</taxon>
        <taxon>Actinomycetota</taxon>
        <taxon>Actinomycetes</taxon>
        <taxon>Pseudonocardiales</taxon>
        <taxon>Pseudonocardiaceae</taxon>
        <taxon>Amycolatopsis</taxon>
    </lineage>
</organism>
<evidence type="ECO:0000259" key="2">
    <source>
        <dbReference type="Pfam" id="PF26340"/>
    </source>
</evidence>
<dbReference type="EMBL" id="BAAANN010000001">
    <property type="protein sequence ID" value="GAA1937346.1"/>
    <property type="molecule type" value="Genomic_DNA"/>
</dbReference>
<evidence type="ECO:0000256" key="1">
    <source>
        <dbReference type="SAM" id="MobiDB-lite"/>
    </source>
</evidence>
<evidence type="ECO:0000313" key="4">
    <source>
        <dbReference type="EMBL" id="GAA1937346.1"/>
    </source>
</evidence>